<dbReference type="EMBL" id="BKAM01000001">
    <property type="protein sequence ID" value="GEP71420.1"/>
    <property type="molecule type" value="Genomic_DNA"/>
</dbReference>
<dbReference type="AlphaFoldDB" id="A0A512PJP3"/>
<evidence type="ECO:0008006" key="4">
    <source>
        <dbReference type="Google" id="ProtNLM"/>
    </source>
</evidence>
<keyword evidence="1" id="KW-0812">Transmembrane</keyword>
<keyword evidence="1" id="KW-0472">Membrane</keyword>
<comment type="caution">
    <text evidence="2">The sequence shown here is derived from an EMBL/GenBank/DDBJ whole genome shotgun (WGS) entry which is preliminary data.</text>
</comment>
<gene>
    <name evidence="2" type="ORF">LRA02_02880</name>
</gene>
<organism evidence="2 3">
    <name type="scientific">Lentilactobacillus rapi</name>
    <dbReference type="NCBI Taxonomy" id="481723"/>
    <lineage>
        <taxon>Bacteria</taxon>
        <taxon>Bacillati</taxon>
        <taxon>Bacillota</taxon>
        <taxon>Bacilli</taxon>
        <taxon>Lactobacillales</taxon>
        <taxon>Lactobacillaceae</taxon>
        <taxon>Lentilactobacillus</taxon>
    </lineage>
</organism>
<evidence type="ECO:0000313" key="3">
    <source>
        <dbReference type="Proteomes" id="UP000321569"/>
    </source>
</evidence>
<accession>A0A512PJP3</accession>
<proteinExistence type="predicted"/>
<dbReference type="STRING" id="1423795.FD12_GL000490"/>
<evidence type="ECO:0000256" key="1">
    <source>
        <dbReference type="SAM" id="Phobius"/>
    </source>
</evidence>
<protein>
    <recommendedName>
        <fullName evidence="4">Prepilin-type N-terminal cleavage/methylation domain-containing protein</fullName>
    </recommendedName>
</protein>
<name>A0A512PJP3_9LACO</name>
<sequence>MQTMKSRNKSAFTMIELIVYMGIIVAVLLLDLALTKVIKVGNPAENIFWEAVEDSWNEMNIKSQIYHTGYRIDFNRDRMVFIPGDRRIKRKTIDYPGTLELKQHVQFSVADDGFESPRTIHWYTTDGQEKYQQRIQLGWSGYRLKTIY</sequence>
<keyword evidence="1" id="KW-1133">Transmembrane helix</keyword>
<feature type="transmembrane region" description="Helical" evidence="1">
    <location>
        <begin position="12"/>
        <end position="34"/>
    </location>
</feature>
<reference evidence="2 3" key="1">
    <citation type="submission" date="2019-07" db="EMBL/GenBank/DDBJ databases">
        <title>Whole genome shotgun sequence of Lactobacillus rapi NBRC 109618.</title>
        <authorList>
            <person name="Hosoyama A."/>
            <person name="Uohara A."/>
            <person name="Ohji S."/>
            <person name="Ichikawa N."/>
        </authorList>
    </citation>
    <scope>NUCLEOTIDE SEQUENCE [LARGE SCALE GENOMIC DNA]</scope>
    <source>
        <strain evidence="2 3">NBRC 109618</strain>
    </source>
</reference>
<evidence type="ECO:0000313" key="2">
    <source>
        <dbReference type="EMBL" id="GEP71420.1"/>
    </source>
</evidence>
<dbReference type="Proteomes" id="UP000321569">
    <property type="component" value="Unassembled WGS sequence"/>
</dbReference>